<dbReference type="AlphaFoldDB" id="A0A518FZN2"/>
<organism evidence="1 2">
    <name type="scientific">Aureliella helgolandensis</name>
    <dbReference type="NCBI Taxonomy" id="2527968"/>
    <lineage>
        <taxon>Bacteria</taxon>
        <taxon>Pseudomonadati</taxon>
        <taxon>Planctomycetota</taxon>
        <taxon>Planctomycetia</taxon>
        <taxon>Pirellulales</taxon>
        <taxon>Pirellulaceae</taxon>
        <taxon>Aureliella</taxon>
    </lineage>
</organism>
<accession>A0A518FZN2</accession>
<evidence type="ECO:0000313" key="2">
    <source>
        <dbReference type="Proteomes" id="UP000318017"/>
    </source>
</evidence>
<dbReference type="RefSeq" id="WP_145072510.1">
    <property type="nucleotide sequence ID" value="NZ_CP036298.1"/>
</dbReference>
<dbReference type="KEGG" id="ahel:Q31a_00910"/>
<protein>
    <submittedName>
        <fullName evidence="1">Uncharacterized protein</fullName>
    </submittedName>
</protein>
<gene>
    <name evidence="1" type="ORF">Q31a_00910</name>
</gene>
<dbReference type="EMBL" id="CP036298">
    <property type="protein sequence ID" value="QDV21812.1"/>
    <property type="molecule type" value="Genomic_DNA"/>
</dbReference>
<dbReference type="Proteomes" id="UP000318017">
    <property type="component" value="Chromosome"/>
</dbReference>
<proteinExistence type="predicted"/>
<sequence length="75" mass="8502">MTSHRTPYGVLRLVVAFLPGNREICQWRWTWDDFGKVAIEPSQLLGGISTPDQATSPTRWRVTALPMDYLLQQAG</sequence>
<reference evidence="1 2" key="1">
    <citation type="submission" date="2019-02" db="EMBL/GenBank/DDBJ databases">
        <title>Deep-cultivation of Planctomycetes and their phenomic and genomic characterization uncovers novel biology.</title>
        <authorList>
            <person name="Wiegand S."/>
            <person name="Jogler M."/>
            <person name="Boedeker C."/>
            <person name="Pinto D."/>
            <person name="Vollmers J."/>
            <person name="Rivas-Marin E."/>
            <person name="Kohn T."/>
            <person name="Peeters S.H."/>
            <person name="Heuer A."/>
            <person name="Rast P."/>
            <person name="Oberbeckmann S."/>
            <person name="Bunk B."/>
            <person name="Jeske O."/>
            <person name="Meyerdierks A."/>
            <person name="Storesund J.E."/>
            <person name="Kallscheuer N."/>
            <person name="Luecker S."/>
            <person name="Lage O.M."/>
            <person name="Pohl T."/>
            <person name="Merkel B.J."/>
            <person name="Hornburger P."/>
            <person name="Mueller R.-W."/>
            <person name="Bruemmer F."/>
            <person name="Labrenz M."/>
            <person name="Spormann A.M."/>
            <person name="Op den Camp H."/>
            <person name="Overmann J."/>
            <person name="Amann R."/>
            <person name="Jetten M.S.M."/>
            <person name="Mascher T."/>
            <person name="Medema M.H."/>
            <person name="Devos D.P."/>
            <person name="Kaster A.-K."/>
            <person name="Ovreas L."/>
            <person name="Rohde M."/>
            <person name="Galperin M.Y."/>
            <person name="Jogler C."/>
        </authorList>
    </citation>
    <scope>NUCLEOTIDE SEQUENCE [LARGE SCALE GENOMIC DNA]</scope>
    <source>
        <strain evidence="1 2">Q31a</strain>
    </source>
</reference>
<keyword evidence="2" id="KW-1185">Reference proteome</keyword>
<evidence type="ECO:0000313" key="1">
    <source>
        <dbReference type="EMBL" id="QDV21812.1"/>
    </source>
</evidence>
<name>A0A518FZN2_9BACT</name>